<organism evidence="2">
    <name type="scientific">marine sediment metagenome</name>
    <dbReference type="NCBI Taxonomy" id="412755"/>
    <lineage>
        <taxon>unclassified sequences</taxon>
        <taxon>metagenomes</taxon>
        <taxon>ecological metagenomes</taxon>
    </lineage>
</organism>
<gene>
    <name evidence="2" type="ORF">LCGC14_1669950</name>
</gene>
<dbReference type="EMBL" id="LAZR01014322">
    <property type="protein sequence ID" value="KKM18012.1"/>
    <property type="molecule type" value="Genomic_DNA"/>
</dbReference>
<protein>
    <submittedName>
        <fullName evidence="2">Uncharacterized protein</fullName>
    </submittedName>
</protein>
<dbReference type="AlphaFoldDB" id="A0A0F9HSJ8"/>
<sequence length="347" mass="37715">MVEVASTPDDYQSKIRQAAASTRQVSGTLEGNAAKTVSQTGSGLKGTYAGQAAGLVEGFRAKTEATQKQAEKSATALEMTGAATEKFISGLESIQGRVRDQISSATDSWGAAAEKADEYVQASRSRVGEVLAKLDELNSQMATDRDFAKAHDMQATVQASLSSMKAEERNIAENYGMESKEFQQFQASKQTTLASVQSNLHARYSQLREEQGRNFLNATAEAMTKSNMYVGFQEQQHVEMLKYKESAKNAYIMQAAQFDVGIEQMKMAGMENLANWIADTPDFTMDMSSLVTGIADIVATQKAAEQAWDIANPAIQVPSMNSAYSPQARRTLNARRGSQLASRASIY</sequence>
<evidence type="ECO:0000256" key="1">
    <source>
        <dbReference type="SAM" id="MobiDB-lite"/>
    </source>
</evidence>
<accession>A0A0F9HSJ8</accession>
<evidence type="ECO:0000313" key="2">
    <source>
        <dbReference type="EMBL" id="KKM18012.1"/>
    </source>
</evidence>
<proteinExistence type="predicted"/>
<reference evidence="2" key="1">
    <citation type="journal article" date="2015" name="Nature">
        <title>Complex archaea that bridge the gap between prokaryotes and eukaryotes.</title>
        <authorList>
            <person name="Spang A."/>
            <person name="Saw J.H."/>
            <person name="Jorgensen S.L."/>
            <person name="Zaremba-Niedzwiedzka K."/>
            <person name="Martijn J."/>
            <person name="Lind A.E."/>
            <person name="van Eijk R."/>
            <person name="Schleper C."/>
            <person name="Guy L."/>
            <person name="Ettema T.J."/>
        </authorList>
    </citation>
    <scope>NUCLEOTIDE SEQUENCE</scope>
</reference>
<comment type="caution">
    <text evidence="2">The sequence shown here is derived from an EMBL/GenBank/DDBJ whole genome shotgun (WGS) entry which is preliminary data.</text>
</comment>
<name>A0A0F9HSJ8_9ZZZZ</name>
<feature type="region of interest" description="Disordered" evidence="1">
    <location>
        <begin position="1"/>
        <end position="27"/>
    </location>
</feature>